<organism evidence="1 2">
    <name type="scientific">Bacteroides fragilis</name>
    <dbReference type="NCBI Taxonomy" id="817"/>
    <lineage>
        <taxon>Bacteria</taxon>
        <taxon>Pseudomonadati</taxon>
        <taxon>Bacteroidota</taxon>
        <taxon>Bacteroidia</taxon>
        <taxon>Bacteroidales</taxon>
        <taxon>Bacteroidaceae</taxon>
        <taxon>Bacteroides</taxon>
    </lineage>
</organism>
<dbReference type="EMBL" id="VOHY01000032">
    <property type="protein sequence ID" value="TWV66862.1"/>
    <property type="molecule type" value="Genomic_DNA"/>
</dbReference>
<dbReference type="RefSeq" id="WP_008768831.1">
    <property type="nucleotide sequence ID" value="NZ_CP069563.1"/>
</dbReference>
<dbReference type="Proteomes" id="UP000318041">
    <property type="component" value="Unassembled WGS sequence"/>
</dbReference>
<accession>A0A5C6KUG6</accession>
<dbReference type="AlphaFoldDB" id="A0A5C6KUG6"/>
<name>A0A5C6KUG6_BACFG</name>
<evidence type="ECO:0000313" key="2">
    <source>
        <dbReference type="Proteomes" id="UP000318041"/>
    </source>
</evidence>
<reference evidence="1 2" key="1">
    <citation type="submission" date="2019-08" db="EMBL/GenBank/DDBJ databases">
        <title>Genome sequencing of Bacteroides fragilis Sample_iSURF_9.</title>
        <authorList>
            <person name="Chandler J.E."/>
            <person name="Ruoff K.L."/>
            <person name="Price C.E."/>
            <person name="Valls R.A."/>
            <person name="O'Toole G.A."/>
        </authorList>
    </citation>
    <scope>NUCLEOTIDE SEQUENCE [LARGE SCALE GENOMIC DNA]</scope>
    <source>
        <strain evidence="1 2">CFPLTA004_1B</strain>
    </source>
</reference>
<sequence length="112" mass="12408">MKSTINVLYKRSGQRSVRSYALKIDVAPTTLNKCIKGAEPLFSLLSAILNGEPFISAEWLLRNIGEMEKSTSPNLEIIESLKAENNMLRGENQVLREQLGLGERKSSTGRSA</sequence>
<comment type="caution">
    <text evidence="1">The sequence shown here is derived from an EMBL/GenBank/DDBJ whole genome shotgun (WGS) entry which is preliminary data.</text>
</comment>
<proteinExistence type="predicted"/>
<evidence type="ECO:0000313" key="1">
    <source>
        <dbReference type="EMBL" id="TWV66862.1"/>
    </source>
</evidence>
<gene>
    <name evidence="1" type="ORF">FSA08_24310</name>
</gene>
<protein>
    <submittedName>
        <fullName evidence="1">Uncharacterized protein</fullName>
    </submittedName>
</protein>